<feature type="domain" description="Aminoacyl-transfer RNA synthetases class-II family profile" evidence="10">
    <location>
        <begin position="1"/>
        <end position="331"/>
    </location>
</feature>
<keyword evidence="8" id="KW-0963">Cytoplasm</keyword>
<dbReference type="HAMAP" id="MF_00127">
    <property type="entry name" value="His_tRNA_synth"/>
    <property type="match status" value="1"/>
</dbReference>
<reference evidence="11 12" key="1">
    <citation type="submission" date="2020-08" db="EMBL/GenBank/DDBJ databases">
        <title>Acidobacteriota in marine sediments use diverse sulfur dissimilation pathways.</title>
        <authorList>
            <person name="Wasmund K."/>
        </authorList>
    </citation>
    <scope>NUCLEOTIDE SEQUENCE [LARGE SCALE GENOMIC DNA]</scope>
    <source>
        <strain evidence="11">MAG AM3-A</strain>
    </source>
</reference>
<gene>
    <name evidence="8" type="primary">hisS</name>
    <name evidence="11" type="ORF">IFJ97_03630</name>
</gene>
<sequence>MIRKVKGTRDILPPESRLWVEVEAVANRIFGGFGYEEIRLPLLEPTELFVRSVGEGTDIVSKEMYTFADRKGRSLTLRPEGTAGVARAYIENGLGQRPMPLRLSYLGPMFRYEKMQRGRFRQFAQIGIELIGAATPQADVEVLLALHSFLAELGFDDLIIVLNNLGDPEDRPRFIEGFKAELEPNRAELCADCQRRWDANPLRILDCKVARCRELVADTKPVAEVVSKEARSHVEAVESGLASLEIPVRRSPRLVRGIDYYLRTVFEVVSPQLGEDTVICGGGRYDRLISDLGGSQVPATGFAIGEDRLIEVLPEQFRRRVLDRPTVAVLPIGEEGNAAALAIARRLVQRGISAQTEVTGRSLKAGFKWAGKIGAQAAVILGENEIAEGTAIVRDLEKGEQETVVLEKVPGFVAGLIASESET</sequence>
<dbReference type="InterPro" id="IPR041715">
    <property type="entry name" value="HisRS-like_core"/>
</dbReference>
<dbReference type="SUPFAM" id="SSF52954">
    <property type="entry name" value="Class II aaRS ABD-related"/>
    <property type="match status" value="1"/>
</dbReference>
<dbReference type="Pfam" id="PF03129">
    <property type="entry name" value="HGTP_anticodon"/>
    <property type="match status" value="1"/>
</dbReference>
<dbReference type="InterPro" id="IPR015807">
    <property type="entry name" value="His-tRNA-ligase"/>
</dbReference>
<feature type="binding site" evidence="9">
    <location>
        <position position="111"/>
    </location>
    <ligand>
        <name>L-histidine</name>
        <dbReference type="ChEBI" id="CHEBI:57595"/>
    </ligand>
</feature>
<dbReference type="InterPro" id="IPR036621">
    <property type="entry name" value="Anticodon-bd_dom_sf"/>
</dbReference>
<feature type="binding site" evidence="9">
    <location>
        <position position="129"/>
    </location>
    <ligand>
        <name>L-histidine</name>
        <dbReference type="ChEBI" id="CHEBI:57595"/>
    </ligand>
</feature>
<evidence type="ECO:0000256" key="7">
    <source>
        <dbReference type="ARBA" id="ARBA00047639"/>
    </source>
</evidence>
<protein>
    <recommendedName>
        <fullName evidence="8">Histidine--tRNA ligase</fullName>
        <ecNumber evidence="8">6.1.1.21</ecNumber>
    </recommendedName>
    <alternativeName>
        <fullName evidence="8">Histidyl-tRNA synthetase</fullName>
        <shortName evidence="8">HisRS</shortName>
    </alternativeName>
</protein>
<evidence type="ECO:0000259" key="10">
    <source>
        <dbReference type="PROSITE" id="PS50862"/>
    </source>
</evidence>
<evidence type="ECO:0000313" key="12">
    <source>
        <dbReference type="Proteomes" id="UP000598633"/>
    </source>
</evidence>
<dbReference type="Gene3D" id="3.30.930.10">
    <property type="entry name" value="Bira Bifunctional Protein, Domain 2"/>
    <property type="match status" value="1"/>
</dbReference>
<evidence type="ECO:0000256" key="5">
    <source>
        <dbReference type="ARBA" id="ARBA00022917"/>
    </source>
</evidence>
<dbReference type="GO" id="GO:0005737">
    <property type="term" value="C:cytoplasm"/>
    <property type="evidence" value="ECO:0007669"/>
    <property type="project" value="UniProtKB-SubCell"/>
</dbReference>
<keyword evidence="6 8" id="KW-0030">Aminoacyl-tRNA synthetase</keyword>
<feature type="binding site" evidence="9">
    <location>
        <position position="256"/>
    </location>
    <ligand>
        <name>L-histidine</name>
        <dbReference type="ChEBI" id="CHEBI:57595"/>
    </ligand>
</feature>
<dbReference type="PROSITE" id="PS50862">
    <property type="entry name" value="AA_TRNA_LIGASE_II"/>
    <property type="match status" value="1"/>
</dbReference>
<feature type="binding site" evidence="9">
    <location>
        <begin position="80"/>
        <end position="82"/>
    </location>
    <ligand>
        <name>L-histidine</name>
        <dbReference type="ChEBI" id="CHEBI:57595"/>
    </ligand>
</feature>
<dbReference type="GO" id="GO:0004821">
    <property type="term" value="F:histidine-tRNA ligase activity"/>
    <property type="evidence" value="ECO:0007669"/>
    <property type="project" value="UniProtKB-UniRule"/>
</dbReference>
<evidence type="ECO:0000256" key="6">
    <source>
        <dbReference type="ARBA" id="ARBA00023146"/>
    </source>
</evidence>
<dbReference type="InterPro" id="IPR004154">
    <property type="entry name" value="Anticodon-bd"/>
</dbReference>
<organism evidence="11 12">
    <name type="scientific">Candidatus Sulfomarinibacter kjeldsenii</name>
    <dbReference type="NCBI Taxonomy" id="2885994"/>
    <lineage>
        <taxon>Bacteria</taxon>
        <taxon>Pseudomonadati</taxon>
        <taxon>Acidobacteriota</taxon>
        <taxon>Thermoanaerobaculia</taxon>
        <taxon>Thermoanaerobaculales</taxon>
        <taxon>Candidatus Sulfomarinibacteraceae</taxon>
        <taxon>Candidatus Sulfomarinibacter</taxon>
    </lineage>
</organism>
<name>A0A8J6Y8I6_9BACT</name>
<dbReference type="Pfam" id="PF13393">
    <property type="entry name" value="tRNA-synt_His"/>
    <property type="match status" value="2"/>
</dbReference>
<dbReference type="EC" id="6.1.1.21" evidence="8"/>
<dbReference type="CDD" id="cd00773">
    <property type="entry name" value="HisRS-like_core"/>
    <property type="match status" value="1"/>
</dbReference>
<evidence type="ECO:0000256" key="2">
    <source>
        <dbReference type="ARBA" id="ARBA00011738"/>
    </source>
</evidence>
<comment type="subcellular location">
    <subcellularLocation>
        <location evidence="8">Cytoplasm</location>
    </subcellularLocation>
</comment>
<comment type="subunit">
    <text evidence="2 8">Homodimer.</text>
</comment>
<dbReference type="PIRSF" id="PIRSF001549">
    <property type="entry name" value="His-tRNA_synth"/>
    <property type="match status" value="1"/>
</dbReference>
<dbReference type="InterPro" id="IPR004516">
    <property type="entry name" value="HisRS/HisZ"/>
</dbReference>
<keyword evidence="5 8" id="KW-0648">Protein biosynthesis</keyword>
<dbReference type="PANTHER" id="PTHR43707:SF1">
    <property type="entry name" value="HISTIDINE--TRNA LIGASE, MITOCHONDRIAL-RELATED"/>
    <property type="match status" value="1"/>
</dbReference>
<dbReference type="PANTHER" id="PTHR43707">
    <property type="entry name" value="HISTIDYL-TRNA SYNTHETASE"/>
    <property type="match status" value="1"/>
</dbReference>
<keyword evidence="8" id="KW-0067">ATP-binding</keyword>
<dbReference type="SUPFAM" id="SSF55681">
    <property type="entry name" value="Class II aaRS and biotin synthetases"/>
    <property type="match status" value="1"/>
</dbReference>
<accession>A0A8J6Y8I6</accession>
<comment type="similarity">
    <text evidence="1 8">Belongs to the class-II aminoacyl-tRNA synthetase family.</text>
</comment>
<dbReference type="GO" id="GO:0006427">
    <property type="term" value="P:histidyl-tRNA aminoacylation"/>
    <property type="evidence" value="ECO:0007669"/>
    <property type="project" value="UniProtKB-UniRule"/>
</dbReference>
<evidence type="ECO:0000256" key="4">
    <source>
        <dbReference type="ARBA" id="ARBA00022741"/>
    </source>
</evidence>
<dbReference type="EMBL" id="JACXWA010000062">
    <property type="protein sequence ID" value="MBD3870434.1"/>
    <property type="molecule type" value="Genomic_DNA"/>
</dbReference>
<proteinExistence type="inferred from homology"/>
<evidence type="ECO:0000313" key="11">
    <source>
        <dbReference type="EMBL" id="MBD3870434.1"/>
    </source>
</evidence>
<dbReference type="Proteomes" id="UP000598633">
    <property type="component" value="Unassembled WGS sequence"/>
</dbReference>
<evidence type="ECO:0000256" key="3">
    <source>
        <dbReference type="ARBA" id="ARBA00022598"/>
    </source>
</evidence>
<keyword evidence="4 8" id="KW-0547">Nucleotide-binding</keyword>
<evidence type="ECO:0000256" key="1">
    <source>
        <dbReference type="ARBA" id="ARBA00008226"/>
    </source>
</evidence>
<dbReference type="Gene3D" id="3.40.50.800">
    <property type="entry name" value="Anticodon-binding domain"/>
    <property type="match status" value="1"/>
</dbReference>
<evidence type="ECO:0000256" key="8">
    <source>
        <dbReference type="HAMAP-Rule" id="MF_00127"/>
    </source>
</evidence>
<keyword evidence="3 8" id="KW-0436">Ligase</keyword>
<dbReference type="AlphaFoldDB" id="A0A8J6Y8I6"/>
<dbReference type="InterPro" id="IPR045864">
    <property type="entry name" value="aa-tRNA-synth_II/BPL/LPL"/>
</dbReference>
<dbReference type="NCBIfam" id="TIGR00442">
    <property type="entry name" value="hisS"/>
    <property type="match status" value="1"/>
</dbReference>
<feature type="binding site" evidence="9">
    <location>
        <position position="125"/>
    </location>
    <ligand>
        <name>L-histidine</name>
        <dbReference type="ChEBI" id="CHEBI:57595"/>
    </ligand>
</feature>
<feature type="binding site" evidence="9">
    <location>
        <begin position="260"/>
        <end position="261"/>
    </location>
    <ligand>
        <name>L-histidine</name>
        <dbReference type="ChEBI" id="CHEBI:57595"/>
    </ligand>
</feature>
<evidence type="ECO:0000256" key="9">
    <source>
        <dbReference type="PIRSR" id="PIRSR001549-1"/>
    </source>
</evidence>
<comment type="caution">
    <text evidence="11">The sequence shown here is derived from an EMBL/GenBank/DDBJ whole genome shotgun (WGS) entry which is preliminary data.</text>
</comment>
<dbReference type="InterPro" id="IPR006195">
    <property type="entry name" value="aa-tRNA-synth_II"/>
</dbReference>
<dbReference type="GO" id="GO:0005524">
    <property type="term" value="F:ATP binding"/>
    <property type="evidence" value="ECO:0007669"/>
    <property type="project" value="UniProtKB-UniRule"/>
</dbReference>
<comment type="catalytic activity">
    <reaction evidence="7 8">
        <text>tRNA(His) + L-histidine + ATP = L-histidyl-tRNA(His) + AMP + diphosphate + H(+)</text>
        <dbReference type="Rhea" id="RHEA:17313"/>
        <dbReference type="Rhea" id="RHEA-COMP:9665"/>
        <dbReference type="Rhea" id="RHEA-COMP:9689"/>
        <dbReference type="ChEBI" id="CHEBI:15378"/>
        <dbReference type="ChEBI" id="CHEBI:30616"/>
        <dbReference type="ChEBI" id="CHEBI:33019"/>
        <dbReference type="ChEBI" id="CHEBI:57595"/>
        <dbReference type="ChEBI" id="CHEBI:78442"/>
        <dbReference type="ChEBI" id="CHEBI:78527"/>
        <dbReference type="ChEBI" id="CHEBI:456215"/>
        <dbReference type="EC" id="6.1.1.21"/>
    </reaction>
</comment>